<dbReference type="Gene3D" id="3.50.50.60">
    <property type="entry name" value="FAD/NAD(P)-binding domain"/>
    <property type="match status" value="2"/>
</dbReference>
<accession>A0A940T3N6</accession>
<dbReference type="PANTHER" id="PTHR42877:SF4">
    <property type="entry name" value="FAD_NAD(P)-BINDING DOMAIN-CONTAINING PROTEIN-RELATED"/>
    <property type="match status" value="1"/>
</dbReference>
<reference evidence="5" key="1">
    <citation type="submission" date="2021-02" db="EMBL/GenBank/DDBJ databases">
        <title>Sequencing the genomes of 1000 actinobacteria strains.</title>
        <authorList>
            <person name="Klenk H.-P."/>
        </authorList>
    </citation>
    <scope>NUCLEOTIDE SEQUENCE</scope>
    <source>
        <strain evidence="5">DSM 22850</strain>
    </source>
</reference>
<evidence type="ECO:0000256" key="1">
    <source>
        <dbReference type="ARBA" id="ARBA00010139"/>
    </source>
</evidence>
<evidence type="ECO:0000313" key="6">
    <source>
        <dbReference type="Proteomes" id="UP000675163"/>
    </source>
</evidence>
<dbReference type="InterPro" id="IPR020946">
    <property type="entry name" value="Flavin_mOase-like"/>
</dbReference>
<comment type="similarity">
    <text evidence="1">Belongs to the FAD-binding monooxygenase family.</text>
</comment>
<sequence length="583" mass="65544">MSQEQQSEAREIALTALRRVRDEQLTSASRLSEHETREILSYLANGDTSDSWYGLLTHELDLAPAKNAAPDWQISDFEGREGFEVLVVGAGLSGIAAAYRLNQAEISFTQIETSHTLGGTWWKNHYPGVRLDTPTFGYSFSFAQRTDWPHQFAEGHEVREYLESVAERGNMTDSIEFNTALVSAIWDEKLNLWHATTRDADGSEQVRDFNAIITGVGQLDHPFIPEYPGQDTFAGVQMHSQEWQHDVSLAGKKVAVIGTGASAYQIAPAIVDDVEKLAVFQRSAPWMLPAPTYHNETSEAFRWLCRKVPYYGQWFRLWMTLLGIEGRIHTVTAEPDWEGAPLSVSPTNEKVRQEIIGMLRDQLNGDEELLERMTPSYPPGAKRMLRDNGVWSKTITAPQTSLVSTGISHFTPSGIVTLDGEEVELDVIIYATGFRPSDYLDPIQITGRGGVEIHDYWDGDARAFAGITVPGFPNLYMLMGPNTGGVVAGGLYFMVERAVEYALKSFKLMFETQTQAIDVTPQALDQFIADIDAENNRMAWGQPYVKTWYKNAKGRVSQVWPFPITDYWTITEQVNPEDYEFLR</sequence>
<keyword evidence="2" id="KW-0285">Flavoprotein</keyword>
<comment type="caution">
    <text evidence="5">The sequence shown here is derived from an EMBL/GenBank/DDBJ whole genome shotgun (WGS) entry which is preliminary data.</text>
</comment>
<keyword evidence="4 5" id="KW-0560">Oxidoreductase</keyword>
<evidence type="ECO:0000256" key="2">
    <source>
        <dbReference type="ARBA" id="ARBA00022630"/>
    </source>
</evidence>
<dbReference type="GO" id="GO:0004499">
    <property type="term" value="F:N,N-dimethylaniline monooxygenase activity"/>
    <property type="evidence" value="ECO:0007669"/>
    <property type="project" value="InterPro"/>
</dbReference>
<evidence type="ECO:0000313" key="5">
    <source>
        <dbReference type="EMBL" id="MBP1326342.1"/>
    </source>
</evidence>
<organism evidence="5 6">
    <name type="scientific">Leucobacter exalbidus</name>
    <dbReference type="NCBI Taxonomy" id="662960"/>
    <lineage>
        <taxon>Bacteria</taxon>
        <taxon>Bacillati</taxon>
        <taxon>Actinomycetota</taxon>
        <taxon>Actinomycetes</taxon>
        <taxon>Micrococcales</taxon>
        <taxon>Microbacteriaceae</taxon>
        <taxon>Leucobacter</taxon>
    </lineage>
</organism>
<proteinExistence type="inferred from homology"/>
<dbReference type="Pfam" id="PF00743">
    <property type="entry name" value="FMO-like"/>
    <property type="match status" value="1"/>
</dbReference>
<dbReference type="Proteomes" id="UP000675163">
    <property type="component" value="Unassembled WGS sequence"/>
</dbReference>
<keyword evidence="3" id="KW-0274">FAD</keyword>
<dbReference type="GO" id="GO:0033767">
    <property type="term" value="F:4-hydroxyacetophenone monooxygenase activity"/>
    <property type="evidence" value="ECO:0007669"/>
    <property type="project" value="UniProtKB-EC"/>
</dbReference>
<dbReference type="RefSeq" id="WP_209705270.1">
    <property type="nucleotide sequence ID" value="NZ_JAFIDA010000001.1"/>
</dbReference>
<dbReference type="EMBL" id="JAFIDA010000001">
    <property type="protein sequence ID" value="MBP1326342.1"/>
    <property type="molecule type" value="Genomic_DNA"/>
</dbReference>
<gene>
    <name evidence="5" type="ORF">JOF28_001574</name>
</gene>
<dbReference type="GO" id="GO:0050660">
    <property type="term" value="F:flavin adenine dinucleotide binding"/>
    <property type="evidence" value="ECO:0007669"/>
    <property type="project" value="InterPro"/>
</dbReference>
<dbReference type="EC" id="1.14.13.84" evidence="5"/>
<dbReference type="PANTHER" id="PTHR42877">
    <property type="entry name" value="L-ORNITHINE N(5)-MONOOXYGENASE-RELATED"/>
    <property type="match status" value="1"/>
</dbReference>
<keyword evidence="6" id="KW-1185">Reference proteome</keyword>
<evidence type="ECO:0000256" key="3">
    <source>
        <dbReference type="ARBA" id="ARBA00022827"/>
    </source>
</evidence>
<dbReference type="InterPro" id="IPR036188">
    <property type="entry name" value="FAD/NAD-bd_sf"/>
</dbReference>
<name>A0A940T3N6_9MICO</name>
<dbReference type="AlphaFoldDB" id="A0A940T3N6"/>
<dbReference type="GO" id="GO:0050661">
    <property type="term" value="F:NADP binding"/>
    <property type="evidence" value="ECO:0007669"/>
    <property type="project" value="InterPro"/>
</dbReference>
<evidence type="ECO:0000256" key="4">
    <source>
        <dbReference type="ARBA" id="ARBA00023002"/>
    </source>
</evidence>
<keyword evidence="5" id="KW-0503">Monooxygenase</keyword>
<dbReference type="SUPFAM" id="SSF51905">
    <property type="entry name" value="FAD/NAD(P)-binding domain"/>
    <property type="match status" value="2"/>
</dbReference>
<protein>
    <submittedName>
        <fullName evidence="5">4-hydroxyacetophenone monooxygenase</fullName>
        <ecNumber evidence="5">1.14.13.84</ecNumber>
    </submittedName>
</protein>
<dbReference type="InterPro" id="IPR051209">
    <property type="entry name" value="FAD-bind_Monooxygenase_sf"/>
</dbReference>